<dbReference type="EMBL" id="OU892278">
    <property type="protein sequence ID" value="CAG9765279.1"/>
    <property type="molecule type" value="Genomic_DNA"/>
</dbReference>
<protein>
    <submittedName>
        <fullName evidence="1">Uncharacterized protein</fullName>
    </submittedName>
</protein>
<dbReference type="AlphaFoldDB" id="A0A9N9MM13"/>
<evidence type="ECO:0000313" key="2">
    <source>
        <dbReference type="Proteomes" id="UP001152799"/>
    </source>
</evidence>
<name>A0A9N9MM13_9CUCU</name>
<reference evidence="1" key="1">
    <citation type="submission" date="2022-01" db="EMBL/GenBank/DDBJ databases">
        <authorList>
            <person name="King R."/>
        </authorList>
    </citation>
    <scope>NUCLEOTIDE SEQUENCE</scope>
</reference>
<gene>
    <name evidence="1" type="ORF">CEUTPL_LOCUS5892</name>
</gene>
<organism evidence="1 2">
    <name type="scientific">Ceutorhynchus assimilis</name>
    <name type="common">cabbage seed weevil</name>
    <dbReference type="NCBI Taxonomy" id="467358"/>
    <lineage>
        <taxon>Eukaryota</taxon>
        <taxon>Metazoa</taxon>
        <taxon>Ecdysozoa</taxon>
        <taxon>Arthropoda</taxon>
        <taxon>Hexapoda</taxon>
        <taxon>Insecta</taxon>
        <taxon>Pterygota</taxon>
        <taxon>Neoptera</taxon>
        <taxon>Endopterygota</taxon>
        <taxon>Coleoptera</taxon>
        <taxon>Polyphaga</taxon>
        <taxon>Cucujiformia</taxon>
        <taxon>Curculionidae</taxon>
        <taxon>Ceutorhynchinae</taxon>
        <taxon>Ceutorhynchus</taxon>
    </lineage>
</organism>
<accession>A0A9N9MM13</accession>
<dbReference type="Proteomes" id="UP001152799">
    <property type="component" value="Chromosome 2"/>
</dbReference>
<proteinExistence type="predicted"/>
<evidence type="ECO:0000313" key="1">
    <source>
        <dbReference type="EMBL" id="CAG9765279.1"/>
    </source>
</evidence>
<keyword evidence="2" id="KW-1185">Reference proteome</keyword>
<sequence>MFSFRQSNLYQEMLLRYMRGKNLYCLKTFCVRINLHLLSLSLYRVFFYILTPHLQPLPLQVEERCKCKSCTVSTEFSETMVRNKI</sequence>